<keyword evidence="10" id="KW-1185">Reference proteome</keyword>
<dbReference type="GO" id="GO:0006203">
    <property type="term" value="P:dGTP catabolic process"/>
    <property type="evidence" value="ECO:0007669"/>
    <property type="project" value="TreeGrafter"/>
</dbReference>
<dbReference type="PANTHER" id="PTHR16099">
    <property type="entry name" value="8-OXO-DGTP DIPHOSPHATES NUDT15"/>
    <property type="match status" value="1"/>
</dbReference>
<comment type="cofactor">
    <cofactor evidence="2">
        <name>Mg(2+)</name>
        <dbReference type="ChEBI" id="CHEBI:18420"/>
    </cofactor>
</comment>
<name>A0A8X7ZIV4_POPTO</name>
<evidence type="ECO:0000256" key="1">
    <source>
        <dbReference type="ARBA" id="ARBA00001936"/>
    </source>
</evidence>
<evidence type="ECO:0000256" key="6">
    <source>
        <dbReference type="ARBA" id="ARBA00022842"/>
    </source>
</evidence>
<keyword evidence="7" id="KW-0464">Manganese</keyword>
<dbReference type="OrthoDB" id="447842at2759"/>
<feature type="domain" description="Nudix hydrolase" evidence="8">
    <location>
        <begin position="246"/>
        <end position="381"/>
    </location>
</feature>
<dbReference type="FunFam" id="3.90.79.10:FF:000034">
    <property type="entry name" value="Nucleotide triphosphate diphosphatase NUDT15"/>
    <property type="match status" value="1"/>
</dbReference>
<comment type="caution">
    <text evidence="9">The sequence shown here is derived from an EMBL/GenBank/DDBJ whole genome shotgun (WGS) entry which is preliminary data.</text>
</comment>
<dbReference type="Proteomes" id="UP000886885">
    <property type="component" value="Chromosome 8D"/>
</dbReference>
<comment type="similarity">
    <text evidence="3">Belongs to the Nudix hydrolase family.</text>
</comment>
<proteinExistence type="inferred from homology"/>
<dbReference type="GO" id="GO:0008413">
    <property type="term" value="F:8-oxo-7,8-dihydroguanosine triphosphate pyrophosphatase activity"/>
    <property type="evidence" value="ECO:0007669"/>
    <property type="project" value="UniProtKB-ARBA"/>
</dbReference>
<keyword evidence="6" id="KW-0460">Magnesium</keyword>
<reference evidence="9" key="1">
    <citation type="journal article" date="2020" name="bioRxiv">
        <title>Hybrid origin of Populus tomentosa Carr. identified through genome sequencing and phylogenomic analysis.</title>
        <authorList>
            <person name="An X."/>
            <person name="Gao K."/>
            <person name="Chen Z."/>
            <person name="Li J."/>
            <person name="Yang X."/>
            <person name="Yang X."/>
            <person name="Zhou J."/>
            <person name="Guo T."/>
            <person name="Zhao T."/>
            <person name="Huang S."/>
            <person name="Miao D."/>
            <person name="Khan W.U."/>
            <person name="Rao P."/>
            <person name="Ye M."/>
            <person name="Lei B."/>
            <person name="Liao W."/>
            <person name="Wang J."/>
            <person name="Ji L."/>
            <person name="Li Y."/>
            <person name="Guo B."/>
            <person name="Mustafa N.S."/>
            <person name="Li S."/>
            <person name="Yun Q."/>
            <person name="Keller S.R."/>
            <person name="Mao J."/>
            <person name="Zhang R."/>
            <person name="Strauss S.H."/>
        </authorList>
    </citation>
    <scope>NUCLEOTIDE SEQUENCE</scope>
    <source>
        <strain evidence="9">GM15</strain>
        <tissue evidence="9">Leaf</tissue>
    </source>
</reference>
<dbReference type="PROSITE" id="PS51462">
    <property type="entry name" value="NUDIX"/>
    <property type="match status" value="2"/>
</dbReference>
<dbReference type="AlphaFoldDB" id="A0A8X7ZIV4"/>
<evidence type="ECO:0000256" key="4">
    <source>
        <dbReference type="ARBA" id="ARBA00022723"/>
    </source>
</evidence>
<dbReference type="EMBL" id="JAAWWB010000016">
    <property type="protein sequence ID" value="KAG6764140.1"/>
    <property type="molecule type" value="Genomic_DNA"/>
</dbReference>
<gene>
    <name evidence="9" type="ORF">POTOM_031598</name>
</gene>
<accession>A0A8X7ZIV4</accession>
<evidence type="ECO:0000313" key="10">
    <source>
        <dbReference type="Proteomes" id="UP000886885"/>
    </source>
</evidence>
<evidence type="ECO:0000256" key="3">
    <source>
        <dbReference type="ARBA" id="ARBA00005582"/>
    </source>
</evidence>
<dbReference type="CDD" id="cd04678">
    <property type="entry name" value="NUDIX_MTH2_Nudt15"/>
    <property type="match status" value="2"/>
</dbReference>
<dbReference type="GO" id="GO:0035539">
    <property type="term" value="F:8-oxo-7,8-dihydrodeoxyguanosine triphosphate pyrophosphatase activity"/>
    <property type="evidence" value="ECO:0007669"/>
    <property type="project" value="TreeGrafter"/>
</dbReference>
<keyword evidence="4" id="KW-0479">Metal-binding</keyword>
<dbReference type="Pfam" id="PF00293">
    <property type="entry name" value="NUDIX"/>
    <property type="match status" value="2"/>
</dbReference>
<feature type="domain" description="Nudix hydrolase" evidence="8">
    <location>
        <begin position="1"/>
        <end position="130"/>
    </location>
</feature>
<comment type="cofactor">
    <cofactor evidence="1">
        <name>Mn(2+)</name>
        <dbReference type="ChEBI" id="CHEBI:29035"/>
    </cofactor>
</comment>
<evidence type="ECO:0000256" key="2">
    <source>
        <dbReference type="ARBA" id="ARBA00001946"/>
    </source>
</evidence>
<organism evidence="9 10">
    <name type="scientific">Populus tomentosa</name>
    <name type="common">Chinese white poplar</name>
    <dbReference type="NCBI Taxonomy" id="118781"/>
    <lineage>
        <taxon>Eukaryota</taxon>
        <taxon>Viridiplantae</taxon>
        <taxon>Streptophyta</taxon>
        <taxon>Embryophyta</taxon>
        <taxon>Tracheophyta</taxon>
        <taxon>Spermatophyta</taxon>
        <taxon>Magnoliopsida</taxon>
        <taxon>eudicotyledons</taxon>
        <taxon>Gunneridae</taxon>
        <taxon>Pentapetalae</taxon>
        <taxon>rosids</taxon>
        <taxon>fabids</taxon>
        <taxon>Malpighiales</taxon>
        <taxon>Salicaceae</taxon>
        <taxon>Saliceae</taxon>
        <taxon>Populus</taxon>
    </lineage>
</organism>
<dbReference type="InterPro" id="IPR020084">
    <property type="entry name" value="NUDIX_hydrolase_CS"/>
</dbReference>
<evidence type="ECO:0000256" key="5">
    <source>
        <dbReference type="ARBA" id="ARBA00022801"/>
    </source>
</evidence>
<evidence type="ECO:0000259" key="8">
    <source>
        <dbReference type="PROSITE" id="PS51462"/>
    </source>
</evidence>
<dbReference type="GO" id="GO:0005829">
    <property type="term" value="C:cytosol"/>
    <property type="evidence" value="ECO:0007669"/>
    <property type="project" value="TreeGrafter"/>
</dbReference>
<evidence type="ECO:0000313" key="9">
    <source>
        <dbReference type="EMBL" id="KAG6764140.1"/>
    </source>
</evidence>
<protein>
    <recommendedName>
        <fullName evidence="8">Nudix hydrolase domain-containing protein</fullName>
    </recommendedName>
</protein>
<dbReference type="InterPro" id="IPR000086">
    <property type="entry name" value="NUDIX_hydrolase_dom"/>
</dbReference>
<sequence length="385" mass="43017">MEQNAAKPPAPRVAVVLFLLKDESVLLGRRRSSVGESFEECAARELKEETGLDINKTELLTVTNNVFLEEPKPCHYVTVFLRANLADPEQVPQNLEPEKCYGWDWYAWDNLPNPLFLPLEKMHVFLENKKIIDCSSEALLRVVHLNSSNLSITGKLGLPNQMASIFHGLGGQRSLTTSNKFQFPSCKTLSAGSARSFSQLSSILHPPRSFGDRNIFKKQVNGESKRVGQLRPVICGMEKEAGSVEAPVPRVGVVVFVLKGKSVLLGRRRATICNSAFALPGGHLEFGESFEACAAREVKEETGLDIDNIEVLKVTNNLFHEGAEPSHYIMILLRAVLANPNQLPENLEPDKCDGWDWYEWDSLPSPLFWPLEKLLQDGFHPFLIV</sequence>
<dbReference type="GO" id="GO:0046872">
    <property type="term" value="F:metal ion binding"/>
    <property type="evidence" value="ECO:0007669"/>
    <property type="project" value="UniProtKB-KW"/>
</dbReference>
<evidence type="ECO:0000256" key="7">
    <source>
        <dbReference type="ARBA" id="ARBA00023211"/>
    </source>
</evidence>
<keyword evidence="5" id="KW-0378">Hydrolase</keyword>
<dbReference type="GO" id="GO:0006950">
    <property type="term" value="P:response to stress"/>
    <property type="evidence" value="ECO:0007669"/>
    <property type="project" value="UniProtKB-ARBA"/>
</dbReference>
<dbReference type="PANTHER" id="PTHR16099:SF5">
    <property type="entry name" value="NUCLEOTIDE TRIPHOSPHATE DIPHOSPHATASE NUDT15"/>
    <property type="match status" value="1"/>
</dbReference>
<dbReference type="PROSITE" id="PS00893">
    <property type="entry name" value="NUDIX_BOX"/>
    <property type="match status" value="1"/>
</dbReference>